<dbReference type="EMBL" id="CZRL01000124">
    <property type="protein sequence ID" value="CUS55232.1"/>
    <property type="molecule type" value="Genomic_DNA"/>
</dbReference>
<dbReference type="Gene3D" id="3.10.350.10">
    <property type="entry name" value="LysM domain"/>
    <property type="match status" value="1"/>
</dbReference>
<dbReference type="PANTHER" id="PTHR34700">
    <property type="entry name" value="POTASSIUM BINDING PROTEIN KBP"/>
    <property type="match status" value="1"/>
</dbReference>
<gene>
    <name evidence="2" type="ORF">MGWOODY_XGa451</name>
</gene>
<evidence type="ECO:0000259" key="1">
    <source>
        <dbReference type="PROSITE" id="PS51782"/>
    </source>
</evidence>
<dbReference type="AlphaFoldDB" id="A0A161JPU8"/>
<dbReference type="PANTHER" id="PTHR34700:SF4">
    <property type="entry name" value="PHAGE-LIKE ELEMENT PBSX PROTEIN XKDP"/>
    <property type="match status" value="1"/>
</dbReference>
<dbReference type="InterPro" id="IPR036779">
    <property type="entry name" value="LysM_dom_sf"/>
</dbReference>
<dbReference type="Pfam" id="PF01476">
    <property type="entry name" value="LysM"/>
    <property type="match status" value="1"/>
</dbReference>
<evidence type="ECO:0000313" key="2">
    <source>
        <dbReference type="EMBL" id="CUS55232.1"/>
    </source>
</evidence>
<dbReference type="InterPro" id="IPR018392">
    <property type="entry name" value="LysM"/>
</dbReference>
<sequence length="178" mass="18972">MNHHFSAVRILLGVFAIVFVVSGCTTAKPTEAEAGTATAAAPAPAPAPSTDNSGLLAEIDELLASMSSASDSDTTASSGSTGPAPISRYIVQSGDHLWGISGQAQVYGDSYQWPLLYKRNRDNIYDPDLIYPGQVLHIDREASEQQIQLAIDHAKTRGAWALGVIEKSDIEYLNKALD</sequence>
<accession>A0A161JPU8</accession>
<feature type="domain" description="LysM" evidence="1">
    <location>
        <begin position="87"/>
        <end position="138"/>
    </location>
</feature>
<dbReference type="SUPFAM" id="SSF54106">
    <property type="entry name" value="LysM domain"/>
    <property type="match status" value="1"/>
</dbReference>
<dbReference type="PROSITE" id="PS51782">
    <property type="entry name" value="LYSM"/>
    <property type="match status" value="1"/>
</dbReference>
<reference evidence="2" key="1">
    <citation type="submission" date="2015-10" db="EMBL/GenBank/DDBJ databases">
        <authorList>
            <person name="Gilbert D.G."/>
        </authorList>
    </citation>
    <scope>NUCLEOTIDE SEQUENCE</scope>
</reference>
<name>A0A161JPU8_9ZZZZ</name>
<proteinExistence type="predicted"/>
<dbReference type="InterPro" id="IPR052196">
    <property type="entry name" value="Bact_Kbp"/>
</dbReference>
<dbReference type="CDD" id="cd00118">
    <property type="entry name" value="LysM"/>
    <property type="match status" value="1"/>
</dbReference>
<protein>
    <submittedName>
        <fullName evidence="2">LysM domain protein</fullName>
    </submittedName>
</protein>
<organism evidence="2">
    <name type="scientific">hydrothermal vent metagenome</name>
    <dbReference type="NCBI Taxonomy" id="652676"/>
    <lineage>
        <taxon>unclassified sequences</taxon>
        <taxon>metagenomes</taxon>
        <taxon>ecological metagenomes</taxon>
    </lineage>
</organism>